<dbReference type="RefSeq" id="WP_088270648.1">
    <property type="nucleotide sequence ID" value="NZ_BMKI01000007.1"/>
</dbReference>
<organism evidence="1 2">
    <name type="scientific">Enterococcus wangshanyuanii</name>
    <dbReference type="NCBI Taxonomy" id="2005703"/>
    <lineage>
        <taxon>Bacteria</taxon>
        <taxon>Bacillati</taxon>
        <taxon>Bacillota</taxon>
        <taxon>Bacilli</taxon>
        <taxon>Lactobacillales</taxon>
        <taxon>Enterococcaceae</taxon>
        <taxon>Enterococcus</taxon>
    </lineage>
</organism>
<evidence type="ECO:0000313" key="2">
    <source>
        <dbReference type="Proteomes" id="UP000630615"/>
    </source>
</evidence>
<name>A0ABQ1PJH4_9ENTE</name>
<dbReference type="Proteomes" id="UP000630615">
    <property type="component" value="Unassembled WGS sequence"/>
</dbReference>
<sequence>MIVILVSVICSIGINILLSRRLVDKTTDMVASSVKDTLESVEEEYSNFFEIQEEGTARYWYMKGAKDSAKAINDLVTKIYK</sequence>
<comment type="caution">
    <text evidence="1">The sequence shown here is derived from an EMBL/GenBank/DDBJ whole genome shotgun (WGS) entry which is preliminary data.</text>
</comment>
<reference evidence="2" key="1">
    <citation type="journal article" date="2019" name="Int. J. Syst. Evol. Microbiol.">
        <title>The Global Catalogue of Microorganisms (GCM) 10K type strain sequencing project: providing services to taxonomists for standard genome sequencing and annotation.</title>
        <authorList>
            <consortium name="The Broad Institute Genomics Platform"/>
            <consortium name="The Broad Institute Genome Sequencing Center for Infectious Disease"/>
            <person name="Wu L."/>
            <person name="Ma J."/>
        </authorList>
    </citation>
    <scope>NUCLEOTIDE SEQUENCE [LARGE SCALE GENOMIC DNA]</scope>
    <source>
        <strain evidence="2">CGMCC 1.15942</strain>
    </source>
</reference>
<accession>A0ABQ1PJH4</accession>
<proteinExistence type="predicted"/>
<gene>
    <name evidence="1" type="ORF">GCM10011573_29650</name>
</gene>
<evidence type="ECO:0000313" key="1">
    <source>
        <dbReference type="EMBL" id="GGC98182.1"/>
    </source>
</evidence>
<dbReference type="EMBL" id="BMKI01000007">
    <property type="protein sequence ID" value="GGC98182.1"/>
    <property type="molecule type" value="Genomic_DNA"/>
</dbReference>
<protein>
    <submittedName>
        <fullName evidence="1">Uncharacterized protein</fullName>
    </submittedName>
</protein>
<keyword evidence="2" id="KW-1185">Reference proteome</keyword>